<name>A0A452RQQ3_URSAM</name>
<dbReference type="InterPro" id="IPR036388">
    <property type="entry name" value="WH-like_DNA-bd_sf"/>
</dbReference>
<dbReference type="Pfam" id="PF05383">
    <property type="entry name" value="La"/>
    <property type="match status" value="1"/>
</dbReference>
<organism evidence="6 7">
    <name type="scientific">Ursus americanus</name>
    <name type="common">American black bear</name>
    <name type="synonym">Euarctos americanus</name>
    <dbReference type="NCBI Taxonomy" id="9643"/>
    <lineage>
        <taxon>Eukaryota</taxon>
        <taxon>Metazoa</taxon>
        <taxon>Chordata</taxon>
        <taxon>Craniata</taxon>
        <taxon>Vertebrata</taxon>
        <taxon>Euteleostomi</taxon>
        <taxon>Mammalia</taxon>
        <taxon>Eutheria</taxon>
        <taxon>Laurasiatheria</taxon>
        <taxon>Carnivora</taxon>
        <taxon>Caniformia</taxon>
        <taxon>Ursidae</taxon>
        <taxon>Ursus</taxon>
    </lineage>
</organism>
<dbReference type="GeneTree" id="ENSGT00940000154718"/>
<feature type="compositionally biased region" description="Polar residues" evidence="4">
    <location>
        <begin position="1"/>
        <end position="23"/>
    </location>
</feature>
<dbReference type="OMA" id="SWMSFDQ"/>
<reference evidence="7" key="1">
    <citation type="submission" date="2016-06" db="EMBL/GenBank/DDBJ databases">
        <title>De novo assembly and RNA-Seq shows season-dependent expression and editing in black bear kidneys.</title>
        <authorList>
            <person name="Korstanje R."/>
            <person name="Srivastava A."/>
            <person name="Sarsani V.K."/>
            <person name="Sheehan S.M."/>
            <person name="Seger R.L."/>
            <person name="Barter M.E."/>
            <person name="Lindqvist C."/>
            <person name="Brody L.C."/>
            <person name="Mullikin J.C."/>
        </authorList>
    </citation>
    <scope>NUCLEOTIDE SEQUENCE [LARGE SCALE GENOMIC DNA]</scope>
</reference>
<keyword evidence="1 3" id="KW-0694">RNA-binding</keyword>
<feature type="compositionally biased region" description="Basic and acidic residues" evidence="4">
    <location>
        <begin position="26"/>
        <end position="52"/>
    </location>
</feature>
<protein>
    <recommendedName>
        <fullName evidence="5">HTH La-type RNA-binding domain-containing protein</fullName>
    </recommendedName>
</protein>
<evidence type="ECO:0000256" key="2">
    <source>
        <dbReference type="ARBA" id="ARBA00061352"/>
    </source>
</evidence>
<feature type="compositionally biased region" description="Polar residues" evidence="4">
    <location>
        <begin position="94"/>
        <end position="108"/>
    </location>
</feature>
<dbReference type="GO" id="GO:0005829">
    <property type="term" value="C:cytosol"/>
    <property type="evidence" value="ECO:0007669"/>
    <property type="project" value="TreeGrafter"/>
</dbReference>
<dbReference type="GO" id="GO:0010494">
    <property type="term" value="C:cytoplasmic stress granule"/>
    <property type="evidence" value="ECO:0007669"/>
    <property type="project" value="TreeGrafter"/>
</dbReference>
<feature type="compositionally biased region" description="Basic and acidic residues" evidence="4">
    <location>
        <begin position="80"/>
        <end position="93"/>
    </location>
</feature>
<dbReference type="InterPro" id="IPR045180">
    <property type="entry name" value="La_dom_prot"/>
</dbReference>
<dbReference type="CDD" id="cd08034">
    <property type="entry name" value="LARP_1_2"/>
    <property type="match status" value="1"/>
</dbReference>
<dbReference type="PANTHER" id="PTHR22792:SF50">
    <property type="entry name" value="LA-RELATED PROTEIN 1B"/>
    <property type="match status" value="1"/>
</dbReference>
<dbReference type="PANTHER" id="PTHR22792">
    <property type="entry name" value="LUPUS LA PROTEIN-RELATED"/>
    <property type="match status" value="1"/>
</dbReference>
<evidence type="ECO:0000313" key="6">
    <source>
        <dbReference type="Ensembl" id="ENSUAMP00000021586.1"/>
    </source>
</evidence>
<dbReference type="FunFam" id="1.10.10.10:FF:000131">
    <property type="entry name" value="la-related protein 1B isoform X2"/>
    <property type="match status" value="1"/>
</dbReference>
<feature type="region of interest" description="Disordered" evidence="4">
    <location>
        <begin position="1"/>
        <end position="148"/>
    </location>
</feature>
<evidence type="ECO:0000259" key="5">
    <source>
        <dbReference type="PROSITE" id="PS50961"/>
    </source>
</evidence>
<evidence type="ECO:0000256" key="4">
    <source>
        <dbReference type="SAM" id="MobiDB-lite"/>
    </source>
</evidence>
<dbReference type="InterPro" id="IPR006630">
    <property type="entry name" value="La_HTH"/>
</dbReference>
<feature type="domain" description="HTH La-type RNA-binding" evidence="5">
    <location>
        <begin position="191"/>
        <end position="281"/>
    </location>
</feature>
<dbReference type="AlphaFoldDB" id="A0A452RQQ3"/>
<dbReference type="PROSITE" id="PS50961">
    <property type="entry name" value="HTH_LA"/>
    <property type="match status" value="1"/>
</dbReference>
<dbReference type="Gene3D" id="1.10.10.10">
    <property type="entry name" value="Winged helix-like DNA-binding domain superfamily/Winged helix DNA-binding domain"/>
    <property type="match status" value="1"/>
</dbReference>
<evidence type="ECO:0000256" key="3">
    <source>
        <dbReference type="PROSITE-ProRule" id="PRU00332"/>
    </source>
</evidence>
<dbReference type="Ensembl" id="ENSUAMT00000024123.1">
    <property type="protein sequence ID" value="ENSUAMP00000021586.1"/>
    <property type="gene ID" value="ENSUAMG00000016938.1"/>
</dbReference>
<keyword evidence="7" id="KW-1185">Reference proteome</keyword>
<dbReference type="SMART" id="SM00715">
    <property type="entry name" value="LA"/>
    <property type="match status" value="1"/>
</dbReference>
<feature type="compositionally biased region" description="Basic residues" evidence="4">
    <location>
        <begin position="67"/>
        <end position="77"/>
    </location>
</feature>
<reference evidence="6" key="3">
    <citation type="submission" date="2025-09" db="UniProtKB">
        <authorList>
            <consortium name="Ensembl"/>
        </authorList>
    </citation>
    <scope>IDENTIFICATION</scope>
</reference>
<comment type="similarity">
    <text evidence="2">Belongs to the LARP family.</text>
</comment>
<dbReference type="GO" id="GO:0045727">
    <property type="term" value="P:positive regulation of translation"/>
    <property type="evidence" value="ECO:0007669"/>
    <property type="project" value="TreeGrafter"/>
</dbReference>
<proteinExistence type="inferred from homology"/>
<dbReference type="Proteomes" id="UP000291022">
    <property type="component" value="Unassembled WGS sequence"/>
</dbReference>
<dbReference type="GO" id="GO:0003723">
    <property type="term" value="F:RNA binding"/>
    <property type="evidence" value="ECO:0007669"/>
    <property type="project" value="UniProtKB-UniRule"/>
</dbReference>
<dbReference type="SUPFAM" id="SSF46785">
    <property type="entry name" value="Winged helix' DNA-binding domain"/>
    <property type="match status" value="1"/>
</dbReference>
<evidence type="ECO:0000313" key="7">
    <source>
        <dbReference type="Proteomes" id="UP000291022"/>
    </source>
</evidence>
<dbReference type="InterPro" id="IPR036390">
    <property type="entry name" value="WH_DNA-bd_sf"/>
</dbReference>
<evidence type="ECO:0000256" key="1">
    <source>
        <dbReference type="ARBA" id="ARBA00022884"/>
    </source>
</evidence>
<accession>A0A452RQQ3</accession>
<reference evidence="6" key="2">
    <citation type="submission" date="2025-08" db="UniProtKB">
        <authorList>
            <consortium name="Ensembl"/>
        </authorList>
    </citation>
    <scope>IDENTIFICATION</scope>
</reference>
<sequence>MANWPTPSELVNTGSVISQGNKKPQNRKEREEKIEKRINSESKESRETKLDGPGENASEDETQSSNQRKRANKHKWVPLHLDDVRPDSQERPGSRNSSRYQPEANKSSHNNRRNDTRSKLHSKRRMTLKNLREIGSERGNTSRGSGRGRMNFDYSYGYREHGERTDQPFQTELNTSMMYYYDDGTGVQVYPVEEALLKEYIKRQIEYYFSIENLERDFFLRRKMDEQGFLPISLIAGFHRVQALTTNLNLILEALKDSTEVEIVDEKMRKKIEPEKWPIPGPPPRTVPQTDFSQLIDCPEFVPGQAFCSHTVRVMIY</sequence>